<dbReference type="PANTHER" id="PTHR43248">
    <property type="entry name" value="2-SUCCINYL-6-HYDROXY-2,4-CYCLOHEXADIENE-1-CARBOXYLATE SYNTHASE"/>
    <property type="match status" value="1"/>
</dbReference>
<comment type="similarity">
    <text evidence="1">Belongs to the peptidase S33 family.</text>
</comment>
<accession>A0A939PCE6</accession>
<dbReference type="AlphaFoldDB" id="A0A939PCE6"/>
<dbReference type="InterPro" id="IPR029058">
    <property type="entry name" value="AB_hydrolase_fold"/>
</dbReference>
<evidence type="ECO:0000256" key="2">
    <source>
        <dbReference type="ARBA" id="ARBA00022729"/>
    </source>
</evidence>
<keyword evidence="2 4" id="KW-0732">Signal</keyword>
<evidence type="ECO:0000313" key="7">
    <source>
        <dbReference type="EMBL" id="MBO2450045.1"/>
    </source>
</evidence>
<dbReference type="Proteomes" id="UP000669179">
    <property type="component" value="Unassembled WGS sequence"/>
</dbReference>
<evidence type="ECO:0000313" key="8">
    <source>
        <dbReference type="Proteomes" id="UP000669179"/>
    </source>
</evidence>
<dbReference type="Gene3D" id="3.40.50.1820">
    <property type="entry name" value="alpha/beta hydrolase"/>
    <property type="match status" value="1"/>
</dbReference>
<dbReference type="Pfam" id="PF00561">
    <property type="entry name" value="Abhydrolase_1"/>
    <property type="match status" value="1"/>
</dbReference>
<dbReference type="InterPro" id="IPR000073">
    <property type="entry name" value="AB_hydrolase_1"/>
</dbReference>
<evidence type="ECO:0000256" key="3">
    <source>
        <dbReference type="ARBA" id="ARBA00022801"/>
    </source>
</evidence>
<gene>
    <name evidence="7" type="ORF">J4573_23280</name>
</gene>
<evidence type="ECO:0000256" key="4">
    <source>
        <dbReference type="SAM" id="SignalP"/>
    </source>
</evidence>
<evidence type="ECO:0000256" key="1">
    <source>
        <dbReference type="ARBA" id="ARBA00010088"/>
    </source>
</evidence>
<proteinExistence type="inferred from homology"/>
<evidence type="ECO:0000259" key="5">
    <source>
        <dbReference type="Pfam" id="PF00561"/>
    </source>
</evidence>
<comment type="caution">
    <text evidence="7">The sequence shown here is derived from an EMBL/GenBank/DDBJ whole genome shotgun (WGS) entry which is preliminary data.</text>
</comment>
<feature type="domain" description="AB hydrolase-1" evidence="5">
    <location>
        <begin position="99"/>
        <end position="322"/>
    </location>
</feature>
<dbReference type="PANTHER" id="PTHR43248:SF29">
    <property type="entry name" value="TRIPEPTIDYL AMINOPEPTIDASE"/>
    <property type="match status" value="1"/>
</dbReference>
<evidence type="ECO:0000259" key="6">
    <source>
        <dbReference type="Pfam" id="PF08386"/>
    </source>
</evidence>
<dbReference type="GO" id="GO:0016787">
    <property type="term" value="F:hydrolase activity"/>
    <property type="evidence" value="ECO:0007669"/>
    <property type="project" value="UniProtKB-KW"/>
</dbReference>
<keyword evidence="3 7" id="KW-0378">Hydrolase</keyword>
<dbReference type="Pfam" id="PF08386">
    <property type="entry name" value="Abhydrolase_4"/>
    <property type="match status" value="1"/>
</dbReference>
<dbReference type="SUPFAM" id="SSF53474">
    <property type="entry name" value="alpha/beta-Hydrolases"/>
    <property type="match status" value="1"/>
</dbReference>
<feature type="chain" id="PRO_5037714126" evidence="4">
    <location>
        <begin position="22"/>
        <end position="506"/>
    </location>
</feature>
<organism evidence="7 8">
    <name type="scientific">Actinomadura barringtoniae</name>
    <dbReference type="NCBI Taxonomy" id="1427535"/>
    <lineage>
        <taxon>Bacteria</taxon>
        <taxon>Bacillati</taxon>
        <taxon>Actinomycetota</taxon>
        <taxon>Actinomycetes</taxon>
        <taxon>Streptosporangiales</taxon>
        <taxon>Thermomonosporaceae</taxon>
        <taxon>Actinomadura</taxon>
    </lineage>
</organism>
<dbReference type="EMBL" id="JAGEOJ010000009">
    <property type="protein sequence ID" value="MBO2450045.1"/>
    <property type="molecule type" value="Genomic_DNA"/>
</dbReference>
<dbReference type="RefSeq" id="WP_208257917.1">
    <property type="nucleotide sequence ID" value="NZ_JAGEOJ010000009.1"/>
</dbReference>
<feature type="domain" description="Peptidase S33 tripeptidyl aminopeptidase-like C-terminal" evidence="6">
    <location>
        <begin position="403"/>
        <end position="504"/>
    </location>
</feature>
<feature type="signal peptide" evidence="4">
    <location>
        <begin position="1"/>
        <end position="21"/>
    </location>
</feature>
<reference evidence="7" key="1">
    <citation type="submission" date="2021-03" db="EMBL/GenBank/DDBJ databases">
        <authorList>
            <person name="Kanchanasin P."/>
            <person name="Saeng-In P."/>
            <person name="Phongsopitanun W."/>
            <person name="Yuki M."/>
            <person name="Kudo T."/>
            <person name="Ohkuma M."/>
            <person name="Tanasupawat S."/>
        </authorList>
    </citation>
    <scope>NUCLEOTIDE SEQUENCE</scope>
    <source>
        <strain evidence="7">GKU 128</strain>
    </source>
</reference>
<dbReference type="InterPro" id="IPR013595">
    <property type="entry name" value="Pept_S33_TAP-like_C"/>
</dbReference>
<name>A0A939PCE6_9ACTN</name>
<keyword evidence="8" id="KW-1185">Reference proteome</keyword>
<dbReference type="InterPro" id="IPR051601">
    <property type="entry name" value="Serine_prot/Carboxylest_S33"/>
</dbReference>
<protein>
    <submittedName>
        <fullName evidence="7">Alpha/beta fold hydrolase</fullName>
    </submittedName>
</protein>
<sequence length="506" mass="53839">MRNTNLIVGAAAFAVIGGVVAAPSSASAGGLDRYYKQHLAWKACTQGPDDEVGKELDKAGARCADVTVPLDYANPGGRTIKIAISRLTASDPAHRIGTMLINGGGPGPAIDMPPYMKGVMGEAGPRFDLVGMDPRSLGRSAGVDCGWPSATWIRPAGLTRGGFDRQVTFEKDLAKRCEQRGGDVMPYISTANIARDMDVVRGALGERKLSYNGASYGTYLGAVYATLFGDKVDRMVLDSAVDPARWSPTLLRGTEGANEQALAHWATWTAARNAKYGLGTSQAKVLASVHRIQRAALRKPLSIGTYKVDDAMMPGLLFAGLQDDRDEPRASLAESVAIFDKAARTGETVQPSADLEDGLKFMLTGDESRYGSGQAAIICGDASAPRDVEGYWRDIQRVRKSAPLFGPLTYATTPCTFWPRPPREKPVNVTTSVPALIVAATGDTRTTYASSQGLYRAMSGSRLITLRGADVHAPYQAGYGNACVNDLVNRYQVTGVLPAGAPVCEK</sequence>